<feature type="region of interest" description="Disordered" evidence="1">
    <location>
        <begin position="93"/>
        <end position="123"/>
    </location>
</feature>
<dbReference type="EMBL" id="CAJHJT010000023">
    <property type="protein sequence ID" value="CAD7001010.1"/>
    <property type="molecule type" value="Genomic_DNA"/>
</dbReference>
<organism evidence="2 3">
    <name type="scientific">Ceratitis capitata</name>
    <name type="common">Mediterranean fruit fly</name>
    <name type="synonym">Tephritis capitata</name>
    <dbReference type="NCBI Taxonomy" id="7213"/>
    <lineage>
        <taxon>Eukaryota</taxon>
        <taxon>Metazoa</taxon>
        <taxon>Ecdysozoa</taxon>
        <taxon>Arthropoda</taxon>
        <taxon>Hexapoda</taxon>
        <taxon>Insecta</taxon>
        <taxon>Pterygota</taxon>
        <taxon>Neoptera</taxon>
        <taxon>Endopterygota</taxon>
        <taxon>Diptera</taxon>
        <taxon>Brachycera</taxon>
        <taxon>Muscomorpha</taxon>
        <taxon>Tephritoidea</taxon>
        <taxon>Tephritidae</taxon>
        <taxon>Ceratitis</taxon>
        <taxon>Ceratitis</taxon>
    </lineage>
</organism>
<proteinExistence type="predicted"/>
<evidence type="ECO:0000256" key="1">
    <source>
        <dbReference type="SAM" id="MobiDB-lite"/>
    </source>
</evidence>
<sequence>MGHLNAADLTKLVKDGIVPASDVGDMKQLVQCEKDEQDAQQSNITFDEVNSTQMNARGNGQVAQVPIQQVEEENNNISEDEVVEEIEIVDVLPGGSEDDFKSSEEEHTPMKRGRGRPKLVRTG</sequence>
<name>A0A811UQ43_CERCA</name>
<reference evidence="2" key="1">
    <citation type="submission" date="2020-11" db="EMBL/GenBank/DDBJ databases">
        <authorList>
            <person name="Whitehead M."/>
        </authorList>
    </citation>
    <scope>NUCLEOTIDE SEQUENCE</scope>
    <source>
        <strain evidence="2">EGII</strain>
    </source>
</reference>
<accession>A0A811UQ43</accession>
<dbReference type="AlphaFoldDB" id="A0A811UQ43"/>
<comment type="caution">
    <text evidence="2">The sequence shown here is derived from an EMBL/GenBank/DDBJ whole genome shotgun (WGS) entry which is preliminary data.</text>
</comment>
<keyword evidence="3" id="KW-1185">Reference proteome</keyword>
<protein>
    <submittedName>
        <fullName evidence="2">(Mediterranean fruit fly) hypothetical protein</fullName>
    </submittedName>
</protein>
<feature type="compositionally biased region" description="Basic and acidic residues" evidence="1">
    <location>
        <begin position="98"/>
        <end position="109"/>
    </location>
</feature>
<evidence type="ECO:0000313" key="3">
    <source>
        <dbReference type="Proteomes" id="UP000606786"/>
    </source>
</evidence>
<gene>
    <name evidence="2" type="ORF">CCAP1982_LOCUS9482</name>
</gene>
<feature type="compositionally biased region" description="Basic residues" evidence="1">
    <location>
        <begin position="110"/>
        <end position="123"/>
    </location>
</feature>
<dbReference type="Proteomes" id="UP000606786">
    <property type="component" value="Unassembled WGS sequence"/>
</dbReference>
<evidence type="ECO:0000313" key="2">
    <source>
        <dbReference type="EMBL" id="CAD7001010.1"/>
    </source>
</evidence>